<dbReference type="PANTHER" id="PTHR19328">
    <property type="entry name" value="HEDGEHOG-INTERACTING PROTEIN"/>
    <property type="match status" value="1"/>
</dbReference>
<dbReference type="EMBL" id="JBHSYQ010000008">
    <property type="protein sequence ID" value="MFC6998818.1"/>
    <property type="molecule type" value="Genomic_DNA"/>
</dbReference>
<proteinExistence type="predicted"/>
<accession>A0ABW2DP18</accession>
<name>A0ABW2DP18_9BACT</name>
<dbReference type="Proteomes" id="UP001596405">
    <property type="component" value="Unassembled WGS sequence"/>
</dbReference>
<organism evidence="2 3">
    <name type="scientific">Rufibacter roseus</name>
    <dbReference type="NCBI Taxonomy" id="1567108"/>
    <lineage>
        <taxon>Bacteria</taxon>
        <taxon>Pseudomonadati</taxon>
        <taxon>Bacteroidota</taxon>
        <taxon>Cytophagia</taxon>
        <taxon>Cytophagales</taxon>
        <taxon>Hymenobacteraceae</taxon>
        <taxon>Rufibacter</taxon>
    </lineage>
</organism>
<dbReference type="InterPro" id="IPR011041">
    <property type="entry name" value="Quinoprot_gluc/sorb_DH_b-prop"/>
</dbReference>
<dbReference type="Pfam" id="PF07995">
    <property type="entry name" value="GSDH"/>
    <property type="match status" value="1"/>
</dbReference>
<dbReference type="SUPFAM" id="SSF50952">
    <property type="entry name" value="Soluble quinoprotein glucose dehydrogenase"/>
    <property type="match status" value="1"/>
</dbReference>
<evidence type="ECO:0000259" key="1">
    <source>
        <dbReference type="Pfam" id="PF07995"/>
    </source>
</evidence>
<dbReference type="InterPro" id="IPR012938">
    <property type="entry name" value="Glc/Sorbosone_DH"/>
</dbReference>
<dbReference type="EC" id="1.1.5.-" evidence="2"/>
<dbReference type="PANTHER" id="PTHR19328:SF75">
    <property type="entry name" value="ALDOSE SUGAR DEHYDROGENASE YLII"/>
    <property type="match status" value="1"/>
</dbReference>
<dbReference type="InterPro" id="IPR011042">
    <property type="entry name" value="6-blade_b-propeller_TolB-like"/>
</dbReference>
<evidence type="ECO:0000313" key="3">
    <source>
        <dbReference type="Proteomes" id="UP001596405"/>
    </source>
</evidence>
<feature type="domain" description="Glucose/Sorbosone dehydrogenase" evidence="1">
    <location>
        <begin position="52"/>
        <end position="377"/>
    </location>
</feature>
<keyword evidence="3" id="KW-1185">Reference proteome</keyword>
<comment type="caution">
    <text evidence="2">The sequence shown here is derived from an EMBL/GenBank/DDBJ whole genome shotgun (WGS) entry which is preliminary data.</text>
</comment>
<reference evidence="3" key="1">
    <citation type="journal article" date="2019" name="Int. J. Syst. Evol. Microbiol.">
        <title>The Global Catalogue of Microorganisms (GCM) 10K type strain sequencing project: providing services to taxonomists for standard genome sequencing and annotation.</title>
        <authorList>
            <consortium name="The Broad Institute Genomics Platform"/>
            <consortium name="The Broad Institute Genome Sequencing Center for Infectious Disease"/>
            <person name="Wu L."/>
            <person name="Ma J."/>
        </authorList>
    </citation>
    <scope>NUCLEOTIDE SEQUENCE [LARGE SCALE GENOMIC DNA]</scope>
    <source>
        <strain evidence="3">CGMCC 4.7393</strain>
    </source>
</reference>
<keyword evidence="2" id="KW-0560">Oxidoreductase</keyword>
<protein>
    <submittedName>
        <fullName evidence="2">PQQ-dependent sugar dehydrogenase</fullName>
        <ecNumber evidence="2">1.1.5.-</ecNumber>
    </submittedName>
</protein>
<gene>
    <name evidence="2" type="ORF">ACFQHR_14370</name>
</gene>
<dbReference type="Gene3D" id="2.120.10.30">
    <property type="entry name" value="TolB, C-terminal domain"/>
    <property type="match status" value="1"/>
</dbReference>
<dbReference type="GO" id="GO:0016491">
    <property type="term" value="F:oxidoreductase activity"/>
    <property type="evidence" value="ECO:0007669"/>
    <property type="project" value="UniProtKB-KW"/>
</dbReference>
<dbReference type="RefSeq" id="WP_066625624.1">
    <property type="nucleotide sequence ID" value="NZ_JBHSYQ010000008.1"/>
</dbReference>
<evidence type="ECO:0000313" key="2">
    <source>
        <dbReference type="EMBL" id="MFC6998818.1"/>
    </source>
</evidence>
<sequence length="388" mass="42768">MKNFSLYKPSRLFLSISTLLVFLLLAHFGFAQKSTVQTKAGAVQVETLAENLNHPWGMAFLPDKRLLVTERSGQLRILDTNNKLSAPLQGVPNVFATGQGGLLDVALDPNFAQNQYVYFTYAEPGENGTASTAVGRGRLRADQIKDFQVIFRQTPKVEGPNHFGSRLVFSPDGYLFVALGERFKFDPAQDLSNHLGTVIRINPDGSVPKDNPFIGKANAKDEIWSYGHRNIESAAIDPKTKQLWVAEMGPLGGDELNLVEPGKNYGWPLVSWGKHYDGKDIPDPTTKPEFTDAVIKWTPTISPSGMIFYTGNTFPAWKGTALIGGLTSSGLVRVQMNGKQAKEVERIPLTVRVRDVEQAPDGTIYVLTDDDKGKILRISPLSGRKRPK</sequence>